<dbReference type="HOGENOM" id="CLU_039679_0_0_1"/>
<accession>D8RFQ6</accession>
<dbReference type="EMBL" id="GL377578">
    <property type="protein sequence ID" value="EFJ29159.1"/>
    <property type="molecule type" value="Genomic_DNA"/>
</dbReference>
<dbReference type="AlphaFoldDB" id="D8RFQ6"/>
<dbReference type="InterPro" id="IPR036188">
    <property type="entry name" value="FAD/NAD-bd_sf"/>
</dbReference>
<organism evidence="3">
    <name type="scientific">Selaginella moellendorffii</name>
    <name type="common">Spikemoss</name>
    <dbReference type="NCBI Taxonomy" id="88036"/>
    <lineage>
        <taxon>Eukaryota</taxon>
        <taxon>Viridiplantae</taxon>
        <taxon>Streptophyta</taxon>
        <taxon>Embryophyta</taxon>
        <taxon>Tracheophyta</taxon>
        <taxon>Lycopodiopsida</taxon>
        <taxon>Selaginellales</taxon>
        <taxon>Selaginellaceae</taxon>
        <taxon>Selaginella</taxon>
    </lineage>
</organism>
<dbReference type="OMA" id="YARGRLC"/>
<dbReference type="InterPro" id="IPR002937">
    <property type="entry name" value="Amino_oxidase"/>
</dbReference>
<dbReference type="Gene3D" id="1.10.3110.10">
    <property type="entry name" value="protoporphyrinogen ix oxidase, domain 3"/>
    <property type="match status" value="1"/>
</dbReference>
<dbReference type="PANTHER" id="PTHR42841">
    <property type="entry name" value="AMINE OXIDASE"/>
    <property type="match status" value="1"/>
</dbReference>
<protein>
    <recommendedName>
        <fullName evidence="1">Amine oxidase domain-containing protein</fullName>
    </recommendedName>
</protein>
<dbReference type="STRING" id="88036.D8RFQ6"/>
<dbReference type="Gene3D" id="3.90.660.20">
    <property type="entry name" value="Protoporphyrinogen oxidase, mitochondrial, domain 2"/>
    <property type="match status" value="1"/>
</dbReference>
<gene>
    <name evidence="2" type="ORF">SELMODRAFT_64109</name>
</gene>
<name>D8RFQ6_SELML</name>
<dbReference type="eggNOG" id="ENOG502QSIC">
    <property type="taxonomic scope" value="Eukaryota"/>
</dbReference>
<dbReference type="GO" id="GO:0016491">
    <property type="term" value="F:oxidoreductase activity"/>
    <property type="evidence" value="ECO:0007669"/>
    <property type="project" value="InterPro"/>
</dbReference>
<sequence>VVIVGAGLAGLAAARRLHKEGVTFQLLEASDGVGGRVRSDTVQGYVLDRGFQIFISAYPEAAEVLDYQTLELKNFYAGAFVWFDGRFHKVADPFRHLVDGILSLGNPIGTVLDKILVGIVRLQAASQPFEKLVSAPEVEIGEKLKADGFSSQMIDRFFRPFFGGIFFDRELKTTSRLFNFVFKCLALGQNCLPAKGIGEISQQLARSLPDESIKLNSRVQELLVGEDGKVSKVRLDTGKVVKSKYGIIVAVEGPEAARLLSSKTACESTDKPARSTVCLYFSADRAPIKEAVLLLNGTDKGVINNMCFPSSVCSSYAPVGKALVSVTLIGRYSASSDAELEKIVRSELEEWFGRETVAKWQHLKTYRILFAQPDQTPPTNLSKEPKVDAGLYLCGDHRVSATFDGALLSGRRAAEALLSDSEL</sequence>
<dbReference type="Pfam" id="PF01593">
    <property type="entry name" value="Amino_oxidase"/>
    <property type="match status" value="1"/>
</dbReference>
<evidence type="ECO:0000313" key="3">
    <source>
        <dbReference type="Proteomes" id="UP000001514"/>
    </source>
</evidence>
<evidence type="ECO:0000313" key="2">
    <source>
        <dbReference type="EMBL" id="EFJ29159.1"/>
    </source>
</evidence>
<feature type="domain" description="Amine oxidase" evidence="1">
    <location>
        <begin position="8"/>
        <end position="418"/>
    </location>
</feature>
<dbReference type="KEGG" id="smo:SELMODRAFT_64109"/>
<feature type="non-terminal residue" evidence="2">
    <location>
        <position position="423"/>
    </location>
</feature>
<proteinExistence type="predicted"/>
<feature type="non-terminal residue" evidence="2">
    <location>
        <position position="1"/>
    </location>
</feature>
<dbReference type="FunCoup" id="D8RFQ6">
    <property type="interactions" value="1007"/>
</dbReference>
<dbReference type="Gene3D" id="3.50.50.60">
    <property type="entry name" value="FAD/NAD(P)-binding domain"/>
    <property type="match status" value="1"/>
</dbReference>
<reference evidence="2 3" key="1">
    <citation type="journal article" date="2011" name="Science">
        <title>The Selaginella genome identifies genetic changes associated with the evolution of vascular plants.</title>
        <authorList>
            <person name="Banks J.A."/>
            <person name="Nishiyama T."/>
            <person name="Hasebe M."/>
            <person name="Bowman J.L."/>
            <person name="Gribskov M."/>
            <person name="dePamphilis C."/>
            <person name="Albert V.A."/>
            <person name="Aono N."/>
            <person name="Aoyama T."/>
            <person name="Ambrose B.A."/>
            <person name="Ashton N.W."/>
            <person name="Axtell M.J."/>
            <person name="Barker E."/>
            <person name="Barker M.S."/>
            <person name="Bennetzen J.L."/>
            <person name="Bonawitz N.D."/>
            <person name="Chapple C."/>
            <person name="Cheng C."/>
            <person name="Correa L.G."/>
            <person name="Dacre M."/>
            <person name="DeBarry J."/>
            <person name="Dreyer I."/>
            <person name="Elias M."/>
            <person name="Engstrom E.M."/>
            <person name="Estelle M."/>
            <person name="Feng L."/>
            <person name="Finet C."/>
            <person name="Floyd S.K."/>
            <person name="Frommer W.B."/>
            <person name="Fujita T."/>
            <person name="Gramzow L."/>
            <person name="Gutensohn M."/>
            <person name="Harholt J."/>
            <person name="Hattori M."/>
            <person name="Heyl A."/>
            <person name="Hirai T."/>
            <person name="Hiwatashi Y."/>
            <person name="Ishikawa M."/>
            <person name="Iwata M."/>
            <person name="Karol K.G."/>
            <person name="Koehler B."/>
            <person name="Kolukisaoglu U."/>
            <person name="Kubo M."/>
            <person name="Kurata T."/>
            <person name="Lalonde S."/>
            <person name="Li K."/>
            <person name="Li Y."/>
            <person name="Litt A."/>
            <person name="Lyons E."/>
            <person name="Manning G."/>
            <person name="Maruyama T."/>
            <person name="Michael T.P."/>
            <person name="Mikami K."/>
            <person name="Miyazaki S."/>
            <person name="Morinaga S."/>
            <person name="Murata T."/>
            <person name="Mueller-Roeber B."/>
            <person name="Nelson D.R."/>
            <person name="Obara M."/>
            <person name="Oguri Y."/>
            <person name="Olmstead R.G."/>
            <person name="Onodera N."/>
            <person name="Petersen B.L."/>
            <person name="Pils B."/>
            <person name="Prigge M."/>
            <person name="Rensing S.A."/>
            <person name="Riano-Pachon D.M."/>
            <person name="Roberts A.W."/>
            <person name="Sato Y."/>
            <person name="Scheller H.V."/>
            <person name="Schulz B."/>
            <person name="Schulz C."/>
            <person name="Shakirov E.V."/>
            <person name="Shibagaki N."/>
            <person name="Shinohara N."/>
            <person name="Shippen D.E."/>
            <person name="Soerensen I."/>
            <person name="Sotooka R."/>
            <person name="Sugimoto N."/>
            <person name="Sugita M."/>
            <person name="Sumikawa N."/>
            <person name="Tanurdzic M."/>
            <person name="Theissen G."/>
            <person name="Ulvskov P."/>
            <person name="Wakazuki S."/>
            <person name="Weng J.K."/>
            <person name="Willats W.W."/>
            <person name="Wipf D."/>
            <person name="Wolf P.G."/>
            <person name="Yang L."/>
            <person name="Zimmer A.D."/>
            <person name="Zhu Q."/>
            <person name="Mitros T."/>
            <person name="Hellsten U."/>
            <person name="Loque D."/>
            <person name="Otillar R."/>
            <person name="Salamov A."/>
            <person name="Schmutz J."/>
            <person name="Shapiro H."/>
            <person name="Lindquist E."/>
            <person name="Lucas S."/>
            <person name="Rokhsar D."/>
            <person name="Grigoriev I.V."/>
        </authorList>
    </citation>
    <scope>NUCLEOTIDE SEQUENCE [LARGE SCALE GENOMIC DNA]</scope>
</reference>
<dbReference type="OrthoDB" id="5046242at2759"/>
<dbReference type="Gramene" id="EFJ29159">
    <property type="protein sequence ID" value="EFJ29159"/>
    <property type="gene ID" value="SELMODRAFT_64109"/>
</dbReference>
<keyword evidence="3" id="KW-1185">Reference proteome</keyword>
<dbReference type="Proteomes" id="UP000001514">
    <property type="component" value="Unassembled WGS sequence"/>
</dbReference>
<evidence type="ECO:0000259" key="1">
    <source>
        <dbReference type="Pfam" id="PF01593"/>
    </source>
</evidence>
<dbReference type="SUPFAM" id="SSF51905">
    <property type="entry name" value="FAD/NAD(P)-binding domain"/>
    <property type="match status" value="1"/>
</dbReference>
<dbReference type="InParanoid" id="D8RFQ6"/>